<evidence type="ECO:0000256" key="1">
    <source>
        <dbReference type="SAM" id="MobiDB-lite"/>
    </source>
</evidence>
<dbReference type="PROSITE" id="PS51391">
    <property type="entry name" value="CID"/>
    <property type="match status" value="1"/>
</dbReference>
<feature type="non-terminal residue" evidence="3">
    <location>
        <position position="1"/>
    </location>
</feature>
<dbReference type="Pfam" id="PF04818">
    <property type="entry name" value="CID"/>
    <property type="match status" value="1"/>
</dbReference>
<feature type="domain" description="CID" evidence="2">
    <location>
        <begin position="1"/>
        <end position="100"/>
    </location>
</feature>
<dbReference type="InParanoid" id="F0ZWU1"/>
<feature type="region of interest" description="Disordered" evidence="1">
    <location>
        <begin position="163"/>
        <end position="184"/>
    </location>
</feature>
<reference evidence="4" key="1">
    <citation type="journal article" date="2011" name="Genome Biol.">
        <title>Comparative genomics of the social amoebae Dictyostelium discoideum and Dictyostelium purpureum.</title>
        <authorList>
            <consortium name="US DOE Joint Genome Institute (JGI-PGF)"/>
            <person name="Sucgang R."/>
            <person name="Kuo A."/>
            <person name="Tian X."/>
            <person name="Salerno W."/>
            <person name="Parikh A."/>
            <person name="Feasley C.L."/>
            <person name="Dalin E."/>
            <person name="Tu H."/>
            <person name="Huang E."/>
            <person name="Barry K."/>
            <person name="Lindquist E."/>
            <person name="Shapiro H."/>
            <person name="Bruce D."/>
            <person name="Schmutz J."/>
            <person name="Salamov A."/>
            <person name="Fey P."/>
            <person name="Gaudet P."/>
            <person name="Anjard C."/>
            <person name="Babu M.M."/>
            <person name="Basu S."/>
            <person name="Bushmanova Y."/>
            <person name="van der Wel H."/>
            <person name="Katoh-Kurasawa M."/>
            <person name="Dinh C."/>
            <person name="Coutinho P.M."/>
            <person name="Saito T."/>
            <person name="Elias M."/>
            <person name="Schaap P."/>
            <person name="Kay R.R."/>
            <person name="Henrissat B."/>
            <person name="Eichinger L."/>
            <person name="Rivero F."/>
            <person name="Putnam N.H."/>
            <person name="West C.M."/>
            <person name="Loomis W.F."/>
            <person name="Chisholm R.L."/>
            <person name="Shaulsky G."/>
            <person name="Strassmann J.E."/>
            <person name="Queller D.C."/>
            <person name="Kuspa A."/>
            <person name="Grigoriev I.V."/>
        </authorList>
    </citation>
    <scope>NUCLEOTIDE SEQUENCE [LARGE SCALE GENOMIC DNA]</scope>
    <source>
        <strain evidence="4">QSDP1</strain>
    </source>
</reference>
<dbReference type="KEGG" id="dpp:DICPUDRAFT_99170"/>
<dbReference type="OrthoDB" id="21266at2759"/>
<name>F0ZWU1_DICPU</name>
<dbReference type="GeneID" id="10505642"/>
<dbReference type="InterPro" id="IPR006569">
    <property type="entry name" value="CID_dom"/>
</dbReference>
<dbReference type="EMBL" id="GL871244">
    <property type="protein sequence ID" value="EGC31583.1"/>
    <property type="molecule type" value="Genomic_DNA"/>
</dbReference>
<dbReference type="RefSeq" id="XP_003291894.1">
    <property type="nucleotide sequence ID" value="XM_003291846.2"/>
</dbReference>
<dbReference type="Gene3D" id="1.25.40.90">
    <property type="match status" value="1"/>
</dbReference>
<accession>F0ZWU1</accession>
<keyword evidence="4" id="KW-1185">Reference proteome</keyword>
<dbReference type="Proteomes" id="UP000001064">
    <property type="component" value="Unassembled WGS sequence"/>
</dbReference>
<evidence type="ECO:0000313" key="4">
    <source>
        <dbReference type="Proteomes" id="UP000001064"/>
    </source>
</evidence>
<proteinExistence type="predicted"/>
<evidence type="ECO:0000313" key="3">
    <source>
        <dbReference type="EMBL" id="EGC31583.1"/>
    </source>
</evidence>
<feature type="compositionally biased region" description="Basic and acidic residues" evidence="1">
    <location>
        <begin position="346"/>
        <end position="402"/>
    </location>
</feature>
<dbReference type="InterPro" id="IPR008942">
    <property type="entry name" value="ENTH_VHS"/>
</dbReference>
<feature type="compositionally biased region" description="Low complexity" evidence="1">
    <location>
        <begin position="164"/>
        <end position="177"/>
    </location>
</feature>
<dbReference type="AlphaFoldDB" id="F0ZWU1"/>
<evidence type="ECO:0000259" key="2">
    <source>
        <dbReference type="PROSITE" id="PS51391"/>
    </source>
</evidence>
<organism evidence="3 4">
    <name type="scientific">Dictyostelium purpureum</name>
    <name type="common">Slime mold</name>
    <dbReference type="NCBI Taxonomy" id="5786"/>
    <lineage>
        <taxon>Eukaryota</taxon>
        <taxon>Amoebozoa</taxon>
        <taxon>Evosea</taxon>
        <taxon>Eumycetozoa</taxon>
        <taxon>Dictyostelia</taxon>
        <taxon>Dictyosteliales</taxon>
        <taxon>Dictyosteliaceae</taxon>
        <taxon>Dictyostelium</taxon>
    </lineage>
</organism>
<gene>
    <name evidence="3" type="ORF">DICPUDRAFT_99170</name>
</gene>
<dbReference type="STRING" id="5786.F0ZWU1"/>
<feature type="region of interest" description="Disordered" evidence="1">
    <location>
        <begin position="324"/>
        <end position="402"/>
    </location>
</feature>
<dbReference type="SUPFAM" id="SSF48464">
    <property type="entry name" value="ENTH/VHS domain"/>
    <property type="match status" value="1"/>
</dbReference>
<dbReference type="VEuPathDB" id="AmoebaDB:DICPUDRAFT_99170"/>
<sequence length="402" mass="48667">MDVQIFLCIIFYCAFQKRLLFFNLIDSICKDCCKKENYSYKRFLDNNVGEILPLILPDDNLEVKKRTKETIENILNSWSDRGVFDEKFLRRAHSILSGVAEESRSVCPNYSEKDIARLLKKMDEKRKEQKRKKFENDIQHPLDEFIELYKFCYKDSDKQDNIKSKNNNIKNNNNIHNNDNEIDDNSKSIKKIKASDSREINSNSISNSIDRITSNGNDVIRREISSEDFEMYNSFKRKFTLPDWLSYQINEMDLFTSGNSEFQDQMFDSCYQFNDPDYYYSNPSQHDQLSYYPQYQPYSPTSTSEIDKLQEYLKKLEDLENNLENNLNRESKSRQPSNDKYNYRYSEGRESRDRSRTRDRESRDRERERERDRERDRNRDRDRNKSRDRDRYYDRFSDKYDK</sequence>
<protein>
    <submittedName>
        <fullName evidence="3">Expressed protein</fullName>
    </submittedName>
</protein>